<protein>
    <submittedName>
        <fullName evidence="4">Phosphinothricin acetyltransferase</fullName>
    </submittedName>
</protein>
<feature type="domain" description="N-acetyltransferase" evidence="3">
    <location>
        <begin position="6"/>
        <end position="163"/>
    </location>
</feature>
<dbReference type="PANTHER" id="PTHR43072:SF23">
    <property type="entry name" value="UPF0039 PROTEIN C11D3.02C"/>
    <property type="match status" value="1"/>
</dbReference>
<keyword evidence="1 4" id="KW-0808">Transferase</keyword>
<reference evidence="4 5" key="1">
    <citation type="submission" date="2016-10" db="EMBL/GenBank/DDBJ databases">
        <authorList>
            <person name="de Groot N.N."/>
        </authorList>
    </citation>
    <scope>NUCLEOTIDE SEQUENCE [LARGE SCALE GENOMIC DNA]</scope>
    <source>
        <strain evidence="4 5">DSM 17794</strain>
    </source>
</reference>
<dbReference type="SUPFAM" id="SSF55729">
    <property type="entry name" value="Acyl-CoA N-acyltransferases (Nat)"/>
    <property type="match status" value="1"/>
</dbReference>
<dbReference type="GO" id="GO:0016747">
    <property type="term" value="F:acyltransferase activity, transferring groups other than amino-acyl groups"/>
    <property type="evidence" value="ECO:0007669"/>
    <property type="project" value="InterPro"/>
</dbReference>
<organism evidence="4 5">
    <name type="scientific">Salegentibacter flavus</name>
    <dbReference type="NCBI Taxonomy" id="287099"/>
    <lineage>
        <taxon>Bacteria</taxon>
        <taxon>Pseudomonadati</taxon>
        <taxon>Bacteroidota</taxon>
        <taxon>Flavobacteriia</taxon>
        <taxon>Flavobacteriales</taxon>
        <taxon>Flavobacteriaceae</taxon>
        <taxon>Salegentibacter</taxon>
    </lineage>
</organism>
<gene>
    <name evidence="4" type="ORF">SAMN05660413_01347</name>
</gene>
<dbReference type="STRING" id="287099.SAMN05660413_01347"/>
<evidence type="ECO:0000259" key="3">
    <source>
        <dbReference type="PROSITE" id="PS51186"/>
    </source>
</evidence>
<dbReference type="CDD" id="cd04301">
    <property type="entry name" value="NAT_SF"/>
    <property type="match status" value="1"/>
</dbReference>
<evidence type="ECO:0000256" key="2">
    <source>
        <dbReference type="ARBA" id="ARBA00023315"/>
    </source>
</evidence>
<dbReference type="PANTHER" id="PTHR43072">
    <property type="entry name" value="N-ACETYLTRANSFERASE"/>
    <property type="match status" value="1"/>
</dbReference>
<evidence type="ECO:0000256" key="1">
    <source>
        <dbReference type="ARBA" id="ARBA00022679"/>
    </source>
</evidence>
<dbReference type="Proteomes" id="UP000199153">
    <property type="component" value="Unassembled WGS sequence"/>
</dbReference>
<dbReference type="PROSITE" id="PS51186">
    <property type="entry name" value="GNAT"/>
    <property type="match status" value="1"/>
</dbReference>
<sequence length="168" mass="18880">MTMGAVRIKPMQQKHWDQVKKIFKSGIATGIATFETTAPTWDKWNAGHFTFARLVAIHHNEVVGWAALSPVSNRCVYDGVAEVSIYLADTYKGKGIGKMLLKNLIAISESNNIWTLQAGIFTENTPSVKLHESVGFRIIGYREKIGKLKDTWKDNYVLEKRSKIVGIK</sequence>
<dbReference type="EMBL" id="FOVL01000006">
    <property type="protein sequence ID" value="SFN49760.1"/>
    <property type="molecule type" value="Genomic_DNA"/>
</dbReference>
<dbReference type="AlphaFoldDB" id="A0A1I4ZIL7"/>
<evidence type="ECO:0000313" key="4">
    <source>
        <dbReference type="EMBL" id="SFN49760.1"/>
    </source>
</evidence>
<dbReference type="Gene3D" id="3.40.630.30">
    <property type="match status" value="1"/>
</dbReference>
<dbReference type="InterPro" id="IPR016181">
    <property type="entry name" value="Acyl_CoA_acyltransferase"/>
</dbReference>
<proteinExistence type="predicted"/>
<keyword evidence="5" id="KW-1185">Reference proteome</keyword>
<name>A0A1I4ZIL7_9FLAO</name>
<dbReference type="Pfam" id="PF00583">
    <property type="entry name" value="Acetyltransf_1"/>
    <property type="match status" value="1"/>
</dbReference>
<evidence type="ECO:0000313" key="5">
    <source>
        <dbReference type="Proteomes" id="UP000199153"/>
    </source>
</evidence>
<accession>A0A1I4ZIL7</accession>
<dbReference type="InterPro" id="IPR000182">
    <property type="entry name" value="GNAT_dom"/>
</dbReference>
<keyword evidence="2" id="KW-0012">Acyltransferase</keyword>